<organism evidence="2 3">
    <name type="scientific">Strigamia maritima</name>
    <name type="common">European centipede</name>
    <name type="synonym">Geophilus maritimus</name>
    <dbReference type="NCBI Taxonomy" id="126957"/>
    <lineage>
        <taxon>Eukaryota</taxon>
        <taxon>Metazoa</taxon>
        <taxon>Ecdysozoa</taxon>
        <taxon>Arthropoda</taxon>
        <taxon>Myriapoda</taxon>
        <taxon>Chilopoda</taxon>
        <taxon>Pleurostigmophora</taxon>
        <taxon>Geophilomorpha</taxon>
        <taxon>Linotaeniidae</taxon>
        <taxon>Strigamia</taxon>
    </lineage>
</organism>
<reference evidence="2" key="2">
    <citation type="submission" date="2015-02" db="UniProtKB">
        <authorList>
            <consortium name="EnsemblMetazoa"/>
        </authorList>
    </citation>
    <scope>IDENTIFICATION</scope>
</reference>
<protein>
    <submittedName>
        <fullName evidence="2">Uncharacterized protein</fullName>
    </submittedName>
</protein>
<dbReference type="eggNOG" id="ENOG502SYDJ">
    <property type="taxonomic scope" value="Eukaryota"/>
</dbReference>
<dbReference type="EMBL" id="JH430672">
    <property type="status" value="NOT_ANNOTATED_CDS"/>
    <property type="molecule type" value="Genomic_DNA"/>
</dbReference>
<proteinExistence type="predicted"/>
<dbReference type="EnsemblMetazoa" id="SMAR014342-RA">
    <property type="protein sequence ID" value="SMAR014342-PA"/>
    <property type="gene ID" value="SMAR014342"/>
</dbReference>
<keyword evidence="3" id="KW-1185">Reference proteome</keyword>
<dbReference type="AlphaFoldDB" id="T1JKG2"/>
<feature type="compositionally biased region" description="Low complexity" evidence="1">
    <location>
        <begin position="40"/>
        <end position="65"/>
    </location>
</feature>
<evidence type="ECO:0000313" key="3">
    <source>
        <dbReference type="Proteomes" id="UP000014500"/>
    </source>
</evidence>
<sequence>MSDFNKKLSGFQKRKQNKEKFEKEKELLRNVPKLNTFFVSSTSRPSSGSSPSTSSTSALASGSCSDAADDHQQAIPTNVSDCNELPENIISENPVTALKNDSLENPESNSSLSDDPAKWMLDEVTLEYLVQNGVKQNIDADFSSSRRQYADKTRYLLLSLFSRT</sequence>
<feature type="compositionally biased region" description="Low complexity" evidence="1">
    <location>
        <begin position="103"/>
        <end position="114"/>
    </location>
</feature>
<dbReference type="OMA" id="GVKQNID"/>
<evidence type="ECO:0000313" key="2">
    <source>
        <dbReference type="EnsemblMetazoa" id="SMAR014342-PA"/>
    </source>
</evidence>
<feature type="region of interest" description="Disordered" evidence="1">
    <location>
        <begin position="1"/>
        <end position="116"/>
    </location>
</feature>
<name>T1JKG2_STRMM</name>
<accession>T1JKG2</accession>
<evidence type="ECO:0000256" key="1">
    <source>
        <dbReference type="SAM" id="MobiDB-lite"/>
    </source>
</evidence>
<dbReference type="HOGENOM" id="CLU_101900_0_0_1"/>
<reference evidence="3" key="1">
    <citation type="submission" date="2011-05" db="EMBL/GenBank/DDBJ databases">
        <authorList>
            <person name="Richards S.R."/>
            <person name="Qu J."/>
            <person name="Jiang H."/>
            <person name="Jhangiani S.N."/>
            <person name="Agravi P."/>
            <person name="Goodspeed R."/>
            <person name="Gross S."/>
            <person name="Mandapat C."/>
            <person name="Jackson L."/>
            <person name="Mathew T."/>
            <person name="Pu L."/>
            <person name="Thornton R."/>
            <person name="Saada N."/>
            <person name="Wilczek-Boney K.B."/>
            <person name="Lee S."/>
            <person name="Kovar C."/>
            <person name="Wu Y."/>
            <person name="Scherer S.E."/>
            <person name="Worley K.C."/>
            <person name="Muzny D.M."/>
            <person name="Gibbs R."/>
        </authorList>
    </citation>
    <scope>NUCLEOTIDE SEQUENCE</scope>
    <source>
        <strain evidence="3">Brora</strain>
    </source>
</reference>
<dbReference type="Proteomes" id="UP000014500">
    <property type="component" value="Unassembled WGS sequence"/>
</dbReference>
<feature type="compositionally biased region" description="Basic and acidic residues" evidence="1">
    <location>
        <begin position="18"/>
        <end position="28"/>
    </location>
</feature>